<evidence type="ECO:0000313" key="3">
    <source>
        <dbReference type="EMBL" id="CDX59952.1"/>
    </source>
</evidence>
<protein>
    <submittedName>
        <fullName evidence="2">Uncharacterized protein</fullName>
    </submittedName>
</protein>
<evidence type="ECO:0000313" key="2">
    <source>
        <dbReference type="EMBL" id="CDX22623.1"/>
    </source>
</evidence>
<gene>
    <name evidence="3" type="ORF">MPL1032_280002</name>
    <name evidence="2" type="ORF">MPL3356_40025</name>
</gene>
<name>A0A090DZT7_MESPL</name>
<dbReference type="EMBL" id="CCND01000021">
    <property type="protein sequence ID" value="CDX59952.1"/>
    <property type="molecule type" value="Genomic_DNA"/>
</dbReference>
<reference evidence="3" key="1">
    <citation type="submission" date="2014-08" db="EMBL/GenBank/DDBJ databases">
        <title>DNA barcoding of Bradysia (Diptera: Sciaridae) for detection of the immature stages on agricultural crops.</title>
        <authorList>
            <person name="Shin S."/>
            <person name="Jung S."/>
            <person name="Heller K."/>
            <person name="Menzel F."/>
            <person name="Hong T.-K."/>
            <person name="Lee H."/>
            <person name="Lee S."/>
        </authorList>
    </citation>
    <scope>NUCLEOTIDE SEQUENCE</scope>
</reference>
<proteinExistence type="predicted"/>
<dbReference type="Proteomes" id="UP000182888">
    <property type="component" value="Unassembled WGS sequence"/>
</dbReference>
<reference evidence="4" key="4">
    <citation type="submission" date="2014-08" db="EMBL/GenBank/DDBJ databases">
        <authorList>
            <person name="Moulin L."/>
        </authorList>
    </citation>
    <scope>NUCLEOTIDE SEQUENCE [LARGE SCALE GENOMIC DNA]</scope>
</reference>
<organism evidence="2 4">
    <name type="scientific">Mesorhizobium plurifarium</name>
    <dbReference type="NCBI Taxonomy" id="69974"/>
    <lineage>
        <taxon>Bacteria</taxon>
        <taxon>Pseudomonadati</taxon>
        <taxon>Pseudomonadota</taxon>
        <taxon>Alphaproteobacteria</taxon>
        <taxon>Hyphomicrobiales</taxon>
        <taxon>Phyllobacteriaceae</taxon>
        <taxon>Mesorhizobium</taxon>
    </lineage>
</organism>
<reference evidence="2" key="3">
    <citation type="submission" date="2014-08" db="EMBL/GenBank/DDBJ databases">
        <authorList>
            <person name="Moulin Lionel"/>
        </authorList>
    </citation>
    <scope>NUCLEOTIDE SEQUENCE [LARGE SCALE GENOMIC DNA]</scope>
</reference>
<dbReference type="EMBL" id="CCMZ01000034">
    <property type="protein sequence ID" value="CDX22623.1"/>
    <property type="molecule type" value="Genomic_DNA"/>
</dbReference>
<reference evidence="5" key="2">
    <citation type="submission" date="2014-08" db="EMBL/GenBank/DDBJ databases">
        <authorList>
            <person name="Edwards T."/>
        </authorList>
    </citation>
    <scope>NUCLEOTIDE SEQUENCE [LARGE SCALE GENOMIC DNA]</scope>
</reference>
<accession>A0A090DZT7</accession>
<feature type="signal peptide" evidence="1">
    <location>
        <begin position="1"/>
        <end position="22"/>
    </location>
</feature>
<evidence type="ECO:0000313" key="5">
    <source>
        <dbReference type="Proteomes" id="UP000182888"/>
    </source>
</evidence>
<evidence type="ECO:0000256" key="1">
    <source>
        <dbReference type="SAM" id="SignalP"/>
    </source>
</evidence>
<sequence>MHSIKFALIAGLAGLSASQALAEDTMGAMTMMKGGQVTAIMPDGHMGTMMPDAKMSAEMMKMAKPIKHCMMMITDAKGKAYMIDTSTKKAQAECEKMAM</sequence>
<feature type="chain" id="PRO_5014218984" evidence="1">
    <location>
        <begin position="23"/>
        <end position="99"/>
    </location>
</feature>
<dbReference type="AlphaFoldDB" id="A0A090DZT7"/>
<evidence type="ECO:0000313" key="4">
    <source>
        <dbReference type="Proteomes" id="UP000045285"/>
    </source>
</evidence>
<keyword evidence="4" id="KW-1185">Reference proteome</keyword>
<dbReference type="Proteomes" id="UP000045285">
    <property type="component" value="Unassembled WGS sequence"/>
</dbReference>
<keyword evidence="1" id="KW-0732">Signal</keyword>